<feature type="transmembrane region" description="Helical" evidence="1">
    <location>
        <begin position="5"/>
        <end position="24"/>
    </location>
</feature>
<accession>A0AAU8GD02</accession>
<proteinExistence type="predicted"/>
<evidence type="ECO:0000256" key="1">
    <source>
        <dbReference type="SAM" id="Phobius"/>
    </source>
</evidence>
<reference evidence="2" key="1">
    <citation type="submission" date="2024-06" db="EMBL/GenBank/DDBJ databases">
        <title>North American crayfish harbour diverse members of the Nudiviridae.</title>
        <authorList>
            <person name="Stratton C."/>
            <person name="Bojko J."/>
        </authorList>
    </citation>
    <scope>NUCLEOTIDE SEQUENCE</scope>
    <source>
        <strain evidence="2">142H</strain>
    </source>
</reference>
<organism evidence="2">
    <name type="scientific">Faxonius propinquus nudivirus</name>
    <dbReference type="NCBI Taxonomy" id="3139431"/>
    <lineage>
        <taxon>Viruses</taxon>
        <taxon>Viruses incertae sedis</taxon>
        <taxon>Naldaviricetes</taxon>
        <taxon>Lefavirales</taxon>
        <taxon>Nudiviridae</taxon>
    </lineage>
</organism>
<feature type="transmembrane region" description="Helical" evidence="1">
    <location>
        <begin position="30"/>
        <end position="47"/>
    </location>
</feature>
<keyword evidence="1" id="KW-0472">Membrane</keyword>
<protein>
    <submittedName>
        <fullName evidence="2">Uncharacterized protein</fullName>
    </submittedName>
</protein>
<keyword evidence="1" id="KW-0812">Transmembrane</keyword>
<keyword evidence="1" id="KW-1133">Transmembrane helix</keyword>
<dbReference type="EMBL" id="PP955094">
    <property type="protein sequence ID" value="XCH39343.1"/>
    <property type="molecule type" value="Genomic_DNA"/>
</dbReference>
<sequence>MIYLVIINIILYILGSLFILYNFLNVLKEIVLDIFNLYIIQLTIIVYKEKVYHYKRNHG</sequence>
<name>A0AAU8GD02_9VIRU</name>
<gene>
    <name evidence="2" type="ORF">FpNV_098</name>
</gene>
<evidence type="ECO:0000313" key="2">
    <source>
        <dbReference type="EMBL" id="XCH39343.1"/>
    </source>
</evidence>